<accession>A0AAW0EYR0</accession>
<sequence length="588" mass="63833">MSAPADFRSLPAAVSVSTNVAVLSPPPVNYALSTGELAECFLSARRNSIHTQPPPTDAKAIKKAQERLDAFHSSQVNPFLYGYMHPNQDIPDAVLSSIRQLCINAGGAWATRCQRLAFDVLTAELQAKASNVIPRANHDDPIGLAQLRRVLPTLKYVPKVSVTNAHCRFVGNCLDAAAESAGVFATTVTVQNNGSQPFTVEIAQTQTVIDGVQVEDALLEARIEKAELHRGESVDVRLVMQRPPRAVLWEYEQMVVLAVNGVLKYFVTCAIISPKQHLFRQRMPGCLPLTVQGSPLGDYSAPLMLQVLKHALIRQQGYTSPAVVHLLLGKAVNYRPHNEVVMAETMRLTETLVDQLDMSVAISSYWASQPDAKKAPFSRQYQPPVSAAQPARYAPGSDKLGSSNLTAAEALFPNSATRLPDILQRSPPAVIMGAILIWLAQMDVAVFDSSFFSCDPVGYMQGMPPHLRGILLWVLDLCCGLLANEEVNGVNARVLALTFAALLMRRHSPRCETEDSEAFSDAQGAFGTAAFVSERKSHSDSNNNIGGGGGSTASATSFSTEVAFHQNAVTAMLHWITIYRVKYGKKSK</sequence>
<proteinExistence type="predicted"/>
<dbReference type="Proteomes" id="UP001430356">
    <property type="component" value="Unassembled WGS sequence"/>
</dbReference>
<keyword evidence="2" id="KW-1185">Reference proteome</keyword>
<reference evidence="1 2" key="1">
    <citation type="journal article" date="2021" name="MBio">
        <title>A New Model Trypanosomatid, Novymonas esmeraldas: Genomic Perception of Its 'Candidatus Pandoraea novymonadis' Endosymbiont.</title>
        <authorList>
            <person name="Zakharova A."/>
            <person name="Saura A."/>
            <person name="Butenko A."/>
            <person name="Podesvova L."/>
            <person name="Warmusova S."/>
            <person name="Kostygov A.Y."/>
            <person name="Nenarokova A."/>
            <person name="Lukes J."/>
            <person name="Opperdoes F.R."/>
            <person name="Yurchenko V."/>
        </authorList>
    </citation>
    <scope>NUCLEOTIDE SEQUENCE [LARGE SCALE GENOMIC DNA]</scope>
    <source>
        <strain evidence="1 2">E262AT.01</strain>
    </source>
</reference>
<dbReference type="EMBL" id="JAECZO010000166">
    <property type="protein sequence ID" value="KAK7198676.1"/>
    <property type="molecule type" value="Genomic_DNA"/>
</dbReference>
<protein>
    <submittedName>
        <fullName evidence="1">Uncharacterized protein</fullName>
    </submittedName>
</protein>
<comment type="caution">
    <text evidence="1">The sequence shown here is derived from an EMBL/GenBank/DDBJ whole genome shotgun (WGS) entry which is preliminary data.</text>
</comment>
<gene>
    <name evidence="1" type="ORF">NESM_000831200</name>
</gene>
<evidence type="ECO:0000313" key="2">
    <source>
        <dbReference type="Proteomes" id="UP001430356"/>
    </source>
</evidence>
<evidence type="ECO:0000313" key="1">
    <source>
        <dbReference type="EMBL" id="KAK7198676.1"/>
    </source>
</evidence>
<name>A0AAW0EYR0_9TRYP</name>
<organism evidence="1 2">
    <name type="scientific">Novymonas esmeraldas</name>
    <dbReference type="NCBI Taxonomy" id="1808958"/>
    <lineage>
        <taxon>Eukaryota</taxon>
        <taxon>Discoba</taxon>
        <taxon>Euglenozoa</taxon>
        <taxon>Kinetoplastea</taxon>
        <taxon>Metakinetoplastina</taxon>
        <taxon>Trypanosomatida</taxon>
        <taxon>Trypanosomatidae</taxon>
        <taxon>Novymonas</taxon>
    </lineage>
</organism>
<dbReference type="AlphaFoldDB" id="A0AAW0EYR0"/>